<comment type="caution">
    <text evidence="4">The sequence shown here is derived from an EMBL/GenBank/DDBJ whole genome shotgun (WGS) entry which is preliminary data.</text>
</comment>
<dbReference type="OrthoDB" id="10266039at2759"/>
<evidence type="ECO:0000256" key="2">
    <source>
        <dbReference type="ARBA" id="ARBA00031078"/>
    </source>
</evidence>
<dbReference type="FunFam" id="2.60.120.260:FF:000085">
    <property type="entry name" value="probable allantoicase"/>
    <property type="match status" value="1"/>
</dbReference>
<dbReference type="HAMAP" id="MF_00813">
    <property type="entry name" value="Allantoicase"/>
    <property type="match status" value="1"/>
</dbReference>
<dbReference type="GO" id="GO:0000256">
    <property type="term" value="P:allantoin catabolic process"/>
    <property type="evidence" value="ECO:0007669"/>
    <property type="project" value="InterPro"/>
</dbReference>
<evidence type="ECO:0000256" key="1">
    <source>
        <dbReference type="ARBA" id="ARBA00009242"/>
    </source>
</evidence>
<keyword evidence="5" id="KW-1185">Reference proteome</keyword>
<dbReference type="SUPFAM" id="SSF49785">
    <property type="entry name" value="Galactose-binding domain-like"/>
    <property type="match status" value="2"/>
</dbReference>
<dbReference type="GO" id="GO:0004037">
    <property type="term" value="F:allantoicase activity"/>
    <property type="evidence" value="ECO:0007669"/>
    <property type="project" value="InterPro"/>
</dbReference>
<reference evidence="4" key="1">
    <citation type="submission" date="2021-11" db="EMBL/GenBank/DDBJ databases">
        <authorList>
            <person name="Schell T."/>
        </authorList>
    </citation>
    <scope>NUCLEOTIDE SEQUENCE</scope>
    <source>
        <strain evidence="4">M5</strain>
    </source>
</reference>
<feature type="domain" description="Allantoicase" evidence="3">
    <location>
        <begin position="257"/>
        <end position="417"/>
    </location>
</feature>
<evidence type="ECO:0000313" key="4">
    <source>
        <dbReference type="EMBL" id="CAH0101478.1"/>
    </source>
</evidence>
<dbReference type="Proteomes" id="UP000789390">
    <property type="component" value="Unassembled WGS sequence"/>
</dbReference>
<dbReference type="InterPro" id="IPR008979">
    <property type="entry name" value="Galactose-bd-like_sf"/>
</dbReference>
<feature type="domain" description="Allantoicase" evidence="3">
    <location>
        <begin position="61"/>
        <end position="236"/>
    </location>
</feature>
<dbReference type="FunFam" id="2.60.120.260:FF:000077">
    <property type="entry name" value="Probable allantoicase"/>
    <property type="match status" value="1"/>
</dbReference>
<dbReference type="Gene3D" id="2.60.120.260">
    <property type="entry name" value="Galactose-binding domain-like"/>
    <property type="match status" value="2"/>
</dbReference>
<evidence type="ECO:0000259" key="3">
    <source>
        <dbReference type="Pfam" id="PF03561"/>
    </source>
</evidence>
<dbReference type="Pfam" id="PF03561">
    <property type="entry name" value="Allantoicase"/>
    <property type="match status" value="2"/>
</dbReference>
<dbReference type="NCBIfam" id="TIGR02961">
    <property type="entry name" value="allantoicase"/>
    <property type="match status" value="1"/>
</dbReference>
<comment type="similarity">
    <text evidence="1">Belongs to the allantoicase family.</text>
</comment>
<accession>A0A8J2W1T1</accession>
<organism evidence="4 5">
    <name type="scientific">Daphnia galeata</name>
    <dbReference type="NCBI Taxonomy" id="27404"/>
    <lineage>
        <taxon>Eukaryota</taxon>
        <taxon>Metazoa</taxon>
        <taxon>Ecdysozoa</taxon>
        <taxon>Arthropoda</taxon>
        <taxon>Crustacea</taxon>
        <taxon>Branchiopoda</taxon>
        <taxon>Diplostraca</taxon>
        <taxon>Cladocera</taxon>
        <taxon>Anomopoda</taxon>
        <taxon>Daphniidae</taxon>
        <taxon>Daphnia</taxon>
    </lineage>
</organism>
<dbReference type="PANTHER" id="PTHR12045">
    <property type="entry name" value="ALLANTOICASE"/>
    <property type="match status" value="1"/>
</dbReference>
<protein>
    <recommendedName>
        <fullName evidence="2">Allantoate amidinohydrolase</fullName>
    </recommendedName>
</protein>
<gene>
    <name evidence="4" type="ORF">DGAL_LOCUS3810</name>
</gene>
<dbReference type="EMBL" id="CAKKLH010000057">
    <property type="protein sequence ID" value="CAH0101478.1"/>
    <property type="molecule type" value="Genomic_DNA"/>
</dbReference>
<dbReference type="PANTHER" id="PTHR12045:SF3">
    <property type="entry name" value="INACTIVE ALLANTOICASE-RELATED"/>
    <property type="match status" value="1"/>
</dbReference>
<dbReference type="InterPro" id="IPR005164">
    <property type="entry name" value="Allantoicase"/>
</dbReference>
<name>A0A8J2W1T1_9CRUS</name>
<proteinExistence type="inferred from homology"/>
<dbReference type="InterPro" id="IPR015908">
    <property type="entry name" value="Allantoicase_dom"/>
</dbReference>
<dbReference type="AlphaFoldDB" id="A0A8J2W1T1"/>
<sequence>MESGIRYVGRGCCWLVGLTNQTVKMTEKLDGKCESLKKDDIGVHLAKDFLFKPDLTACKNGGKILFATDDGFAVAENLLKETKPEWREGVYTDYGKWMDGWESRRKRVAGHDWCIIKLGIPGCIHGFDVDTSYFVGNYPPKMSIQAAVLPLEQEEKLPVRRSHIGNQAYLDEMVTVNSLHSELWEELVPMSELKPGTPETCHNYFNSLNVHDRFTHIRFNLYPDGGVARLHVYGTPKFDWTTVPASERVDLVALANGGECIGFSDAHFGNPKNLISPGRGTGMYDGWETARRLDRPSILEEDTNGHLLVTGKEWACFRLGHSGIVTAVEVDTHHFKCNFPDYCLLEGCYAPPGEEEKIMKMEGEPWKTLLSNQKLLPNKPHYFSGASIIQPHGTVNLIRLVMAPDGGISRLRVWGHIRSSNTDGNLGC</sequence>
<evidence type="ECO:0000313" key="5">
    <source>
        <dbReference type="Proteomes" id="UP000789390"/>
    </source>
</evidence>